<evidence type="ECO:0000313" key="1">
    <source>
        <dbReference type="EMBL" id="CDH54687.1"/>
    </source>
</evidence>
<dbReference type="EMBL" id="CBTN010000024">
    <property type="protein sequence ID" value="CDH54687.1"/>
    <property type="molecule type" value="Genomic_DNA"/>
</dbReference>
<accession>A0A068RYJ7</accession>
<name>A0A068RYJ7_9FUNG</name>
<comment type="caution">
    <text evidence="1">The sequence shown here is derived from an EMBL/GenBank/DDBJ whole genome shotgun (WGS) entry which is preliminary data.</text>
</comment>
<gene>
    <name evidence="1" type="ORF">LCOR_05908.1</name>
</gene>
<proteinExistence type="predicted"/>
<dbReference type="Proteomes" id="UP000027586">
    <property type="component" value="Unassembled WGS sequence"/>
</dbReference>
<protein>
    <submittedName>
        <fullName evidence="1">Uncharacterized protein</fullName>
    </submittedName>
</protein>
<organism evidence="1 2">
    <name type="scientific">Lichtheimia corymbifera JMRC:FSU:9682</name>
    <dbReference type="NCBI Taxonomy" id="1263082"/>
    <lineage>
        <taxon>Eukaryota</taxon>
        <taxon>Fungi</taxon>
        <taxon>Fungi incertae sedis</taxon>
        <taxon>Mucoromycota</taxon>
        <taxon>Mucoromycotina</taxon>
        <taxon>Mucoromycetes</taxon>
        <taxon>Mucorales</taxon>
        <taxon>Lichtheimiaceae</taxon>
        <taxon>Lichtheimia</taxon>
    </lineage>
</organism>
<reference evidence="1" key="1">
    <citation type="submission" date="2013-08" db="EMBL/GenBank/DDBJ databases">
        <title>Gene expansion shapes genome architecture in the human pathogen Lichtheimia corymbifera: an evolutionary genomics analysis in the ancient terrestrial Mucorales (Mucoromycotina).</title>
        <authorList>
            <person name="Schwartze V.U."/>
            <person name="Winter S."/>
            <person name="Shelest E."/>
            <person name="Marcet-Houben M."/>
            <person name="Horn F."/>
            <person name="Wehner S."/>
            <person name="Hoffmann K."/>
            <person name="Riege K."/>
            <person name="Sammeth M."/>
            <person name="Nowrousian M."/>
            <person name="Valiante V."/>
            <person name="Linde J."/>
            <person name="Jacobsen I.D."/>
            <person name="Marz M."/>
            <person name="Brakhage A.A."/>
            <person name="Gabaldon T."/>
            <person name="Bocker S."/>
            <person name="Voigt K."/>
        </authorList>
    </citation>
    <scope>NUCLEOTIDE SEQUENCE [LARGE SCALE GENOMIC DNA]</scope>
    <source>
        <strain evidence="1">FSU 9682</strain>
    </source>
</reference>
<evidence type="ECO:0000313" key="2">
    <source>
        <dbReference type="Proteomes" id="UP000027586"/>
    </source>
</evidence>
<dbReference type="AlphaFoldDB" id="A0A068RYJ7"/>
<sequence>MVNKEKYNGFLFLPDIVHTYSTPRICQPLGIPNNCVVITFTALVPHLYTHLSTPHSIFIFETHAKV</sequence>
<dbReference type="VEuPathDB" id="FungiDB:LCOR_05908.1"/>
<keyword evidence="2" id="KW-1185">Reference proteome</keyword>